<evidence type="ECO:0000313" key="2">
    <source>
        <dbReference type="EMBL" id="KAH8977563.1"/>
    </source>
</evidence>
<gene>
    <name evidence="2" type="ORF">EDB92DRAFT_1957885</name>
</gene>
<keyword evidence="3" id="KW-1185">Reference proteome</keyword>
<sequence length="164" mass="18065">MSPAHPTLITMTLRALTGISPTNERPPTPATVSTTIAPPILRSPSPLASLALRDERPDWAPLIDFFGNVEDMLTASHPPLSPDTLPSHVADDVNPNRGVKPSTVSVLAPRYPSIFPWHTLERPRDPDTVEPTIQHPVPPEEEPHREALVPLKHPLHMHAQKKCE</sequence>
<protein>
    <submittedName>
        <fullName evidence="2">Uncharacterized protein</fullName>
    </submittedName>
</protein>
<dbReference type="EMBL" id="JAKELL010000301">
    <property type="protein sequence ID" value="KAH8977563.1"/>
    <property type="molecule type" value="Genomic_DNA"/>
</dbReference>
<feature type="region of interest" description="Disordered" evidence="1">
    <location>
        <begin position="18"/>
        <end position="38"/>
    </location>
</feature>
<evidence type="ECO:0000256" key="1">
    <source>
        <dbReference type="SAM" id="MobiDB-lite"/>
    </source>
</evidence>
<evidence type="ECO:0000313" key="3">
    <source>
        <dbReference type="Proteomes" id="UP001201163"/>
    </source>
</evidence>
<feature type="region of interest" description="Disordered" evidence="1">
    <location>
        <begin position="118"/>
        <end position="145"/>
    </location>
</feature>
<name>A0AAD4Q277_9AGAM</name>
<proteinExistence type="predicted"/>
<dbReference type="AlphaFoldDB" id="A0AAD4Q277"/>
<organism evidence="2 3">
    <name type="scientific">Lactarius akahatsu</name>
    <dbReference type="NCBI Taxonomy" id="416441"/>
    <lineage>
        <taxon>Eukaryota</taxon>
        <taxon>Fungi</taxon>
        <taxon>Dikarya</taxon>
        <taxon>Basidiomycota</taxon>
        <taxon>Agaricomycotina</taxon>
        <taxon>Agaricomycetes</taxon>
        <taxon>Russulales</taxon>
        <taxon>Russulaceae</taxon>
        <taxon>Lactarius</taxon>
    </lineage>
</organism>
<dbReference type="Proteomes" id="UP001201163">
    <property type="component" value="Unassembled WGS sequence"/>
</dbReference>
<accession>A0AAD4Q277</accession>
<reference evidence="2" key="1">
    <citation type="submission" date="2022-01" db="EMBL/GenBank/DDBJ databases">
        <title>Comparative genomics reveals a dynamic genome evolution in the ectomycorrhizal milk-cap (Lactarius) mushrooms.</title>
        <authorList>
            <consortium name="DOE Joint Genome Institute"/>
            <person name="Lebreton A."/>
            <person name="Tang N."/>
            <person name="Kuo A."/>
            <person name="LaButti K."/>
            <person name="Drula E."/>
            <person name="Barry K."/>
            <person name="Clum A."/>
            <person name="Lipzen A."/>
            <person name="Mousain D."/>
            <person name="Ng V."/>
            <person name="Wang R."/>
            <person name="Wang X."/>
            <person name="Dai Y."/>
            <person name="Henrissat B."/>
            <person name="Grigoriev I.V."/>
            <person name="Guerin-Laguette A."/>
            <person name="Yu F."/>
            <person name="Martin F.M."/>
        </authorList>
    </citation>
    <scope>NUCLEOTIDE SEQUENCE</scope>
    <source>
        <strain evidence="2">QP</strain>
    </source>
</reference>
<comment type="caution">
    <text evidence="2">The sequence shown here is derived from an EMBL/GenBank/DDBJ whole genome shotgun (WGS) entry which is preliminary data.</text>
</comment>